<feature type="compositionally biased region" description="Basic and acidic residues" evidence="1">
    <location>
        <begin position="136"/>
        <end position="154"/>
    </location>
</feature>
<accession>A0AAQ3KXI1</accession>
<organism evidence="3 4">
    <name type="scientific">Canna indica</name>
    <name type="common">Indian-shot</name>
    <dbReference type="NCBI Taxonomy" id="4628"/>
    <lineage>
        <taxon>Eukaryota</taxon>
        <taxon>Viridiplantae</taxon>
        <taxon>Streptophyta</taxon>
        <taxon>Embryophyta</taxon>
        <taxon>Tracheophyta</taxon>
        <taxon>Spermatophyta</taxon>
        <taxon>Magnoliopsida</taxon>
        <taxon>Liliopsida</taxon>
        <taxon>Zingiberales</taxon>
        <taxon>Cannaceae</taxon>
        <taxon>Canna</taxon>
    </lineage>
</organism>
<keyword evidence="2" id="KW-1133">Transmembrane helix</keyword>
<gene>
    <name evidence="3" type="ORF">Cni_G25660</name>
</gene>
<feature type="region of interest" description="Disordered" evidence="1">
    <location>
        <begin position="63"/>
        <end position="92"/>
    </location>
</feature>
<keyword evidence="4" id="KW-1185">Reference proteome</keyword>
<sequence>MKTRLGNSPKRIGGAYPSFFPSFFCPPPTPIMYFDQEQSSPRVHSRRNHAFCFSCCFLGSPVADSEDPERPPPNAGSKRKLPSWLSTNSGLQKKKTKKTFLIDAPAKAVAKLSKATPAVEERSVCAKKSSSTSSRGGEERQRARIEPKHREPDSIRTGSKTRTYRDSARASRLGPSAGLCIMMAFLAILVFSDRAAAVVCLCCCFYVSQLMRVATTAAAAATDDRIVPREVDMDSNEYKKRVVLEGLLERNGRRLPRCDL</sequence>
<dbReference type="EMBL" id="CP136897">
    <property type="protein sequence ID" value="WOL16872.1"/>
    <property type="molecule type" value="Genomic_DNA"/>
</dbReference>
<evidence type="ECO:0000313" key="4">
    <source>
        <dbReference type="Proteomes" id="UP001327560"/>
    </source>
</evidence>
<feature type="region of interest" description="Disordered" evidence="1">
    <location>
        <begin position="123"/>
        <end position="168"/>
    </location>
</feature>
<keyword evidence="2" id="KW-0472">Membrane</keyword>
<keyword evidence="2" id="KW-0812">Transmembrane</keyword>
<dbReference type="PANTHER" id="PTHR34379">
    <property type="entry name" value="OS07G0553800 PROTEIN"/>
    <property type="match status" value="1"/>
</dbReference>
<reference evidence="3 4" key="1">
    <citation type="submission" date="2023-10" db="EMBL/GenBank/DDBJ databases">
        <title>Chromosome-scale genome assembly provides insights into flower coloration mechanisms of Canna indica.</title>
        <authorList>
            <person name="Li C."/>
        </authorList>
    </citation>
    <scope>NUCLEOTIDE SEQUENCE [LARGE SCALE GENOMIC DNA]</scope>
    <source>
        <tissue evidence="3">Flower</tissue>
    </source>
</reference>
<dbReference type="Proteomes" id="UP001327560">
    <property type="component" value="Chromosome 8"/>
</dbReference>
<evidence type="ECO:0000313" key="3">
    <source>
        <dbReference type="EMBL" id="WOL16872.1"/>
    </source>
</evidence>
<dbReference type="AlphaFoldDB" id="A0AAQ3KXI1"/>
<protein>
    <submittedName>
        <fullName evidence="3">Uncharacterized protein</fullName>
    </submittedName>
</protein>
<proteinExistence type="predicted"/>
<dbReference type="InterPro" id="IPR040411">
    <property type="entry name" value="At5g23160-like"/>
</dbReference>
<evidence type="ECO:0000256" key="2">
    <source>
        <dbReference type="SAM" id="Phobius"/>
    </source>
</evidence>
<dbReference type="PANTHER" id="PTHR34379:SF6">
    <property type="entry name" value="PROTEIN 3F"/>
    <property type="match status" value="1"/>
</dbReference>
<name>A0AAQ3KXI1_9LILI</name>
<feature type="transmembrane region" description="Helical" evidence="2">
    <location>
        <begin position="173"/>
        <end position="192"/>
    </location>
</feature>
<evidence type="ECO:0000256" key="1">
    <source>
        <dbReference type="SAM" id="MobiDB-lite"/>
    </source>
</evidence>